<proteinExistence type="predicted"/>
<organism evidence="3 4">
    <name type="scientific">Roseovarius nubinhibens (strain ATCC BAA-591 / DSM 15170 / ISM)</name>
    <dbReference type="NCBI Taxonomy" id="89187"/>
    <lineage>
        <taxon>Bacteria</taxon>
        <taxon>Pseudomonadati</taxon>
        <taxon>Pseudomonadota</taxon>
        <taxon>Alphaproteobacteria</taxon>
        <taxon>Rhodobacterales</taxon>
        <taxon>Roseobacteraceae</taxon>
        <taxon>Roseovarius</taxon>
    </lineage>
</organism>
<dbReference type="Proteomes" id="UP000005954">
    <property type="component" value="Unassembled WGS sequence"/>
</dbReference>
<name>A3SIN5_ROSNI</name>
<dbReference type="Pfam" id="PF01266">
    <property type="entry name" value="DAO"/>
    <property type="match status" value="1"/>
</dbReference>
<dbReference type="Gene3D" id="3.30.9.10">
    <property type="entry name" value="D-Amino Acid Oxidase, subunit A, domain 2"/>
    <property type="match status" value="1"/>
</dbReference>
<dbReference type="InterPro" id="IPR036188">
    <property type="entry name" value="FAD/NAD-bd_sf"/>
</dbReference>
<evidence type="ECO:0000259" key="2">
    <source>
        <dbReference type="Pfam" id="PF01266"/>
    </source>
</evidence>
<reference evidence="3 4" key="1">
    <citation type="submission" date="2005-12" db="EMBL/GenBank/DDBJ databases">
        <authorList>
            <person name="Moran M.A."/>
            <person name="Ferriera S."/>
            <person name="Johnson J."/>
            <person name="Kravitz S."/>
            <person name="Halpern A."/>
            <person name="Remington K."/>
            <person name="Beeson K."/>
            <person name="Tran B."/>
            <person name="Rogers Y.-H."/>
            <person name="Friedman R."/>
            <person name="Venter J.C."/>
        </authorList>
    </citation>
    <scope>NUCLEOTIDE SEQUENCE [LARGE SCALE GENOMIC DNA]</scope>
    <source>
        <strain evidence="4">ATCC BAA-591 / DSM 15170 / ISM</strain>
    </source>
</reference>
<keyword evidence="1" id="KW-0560">Oxidoreductase</keyword>
<keyword evidence="4" id="KW-1185">Reference proteome</keyword>
<evidence type="ECO:0000256" key="1">
    <source>
        <dbReference type="ARBA" id="ARBA00023002"/>
    </source>
</evidence>
<accession>A3SIN5</accession>
<dbReference type="AlphaFoldDB" id="A3SIN5"/>
<dbReference type="eggNOG" id="COG0665">
    <property type="taxonomic scope" value="Bacteria"/>
</dbReference>
<dbReference type="InterPro" id="IPR006076">
    <property type="entry name" value="FAD-dep_OxRdtase"/>
</dbReference>
<dbReference type="HOGENOM" id="CLU_007884_3_3_5"/>
<dbReference type="PANTHER" id="PTHR13847">
    <property type="entry name" value="SARCOSINE DEHYDROGENASE-RELATED"/>
    <property type="match status" value="1"/>
</dbReference>
<dbReference type="EMBL" id="AALY01000001">
    <property type="protein sequence ID" value="EAP77216.1"/>
    <property type="molecule type" value="Genomic_DNA"/>
</dbReference>
<dbReference type="PANTHER" id="PTHR13847:SF281">
    <property type="entry name" value="FAD DEPENDENT OXIDOREDUCTASE DOMAIN-CONTAINING PROTEIN"/>
    <property type="match status" value="1"/>
</dbReference>
<evidence type="ECO:0000313" key="3">
    <source>
        <dbReference type="EMBL" id="EAP77216.1"/>
    </source>
</evidence>
<comment type="caution">
    <text evidence="3">The sequence shown here is derived from an EMBL/GenBank/DDBJ whole genome shotgun (WGS) entry which is preliminary data.</text>
</comment>
<evidence type="ECO:0000313" key="4">
    <source>
        <dbReference type="Proteomes" id="UP000005954"/>
    </source>
</evidence>
<sequence length="434" mass="47142">MAAPRIAGPWPESLWRATAPFVAPSPRLEGEQRADVAIIGAGFTGLRAALELAQAGSDVVVVDAGDVGWGASGRNGGQVNPMMPFNGPEQLRKLLGAQHFERLAEASLKSADDLFDTIARHGIDCQARQNGWLRVIHSAKAHQAALRDVAAWRAMGAEFELVEGEALWAMAGTRAYRSGVVSPRGGAVQPLMLAQGFAEAARRHGARIFGQSPVTDLSRASGGVWELRSKEGVVRAPMVIVATNAYSSDLVPGLRRSLLPATPVQIASEPLEDSVINEILPQGHTISDSRRVIMFGRREPDNRIVYGSMGRLVKPDVFAGFDWLRRDAERVYPMLKGVRWEYRWGGHIALTDDHLPHLHEPQPGLLAGFGYNGRGVALSSVMGRVLAERALGAPAESLAFPVTPIRPVPWRGIKRLGMGPAIWTMKMMDYLETR</sequence>
<dbReference type="GO" id="GO:0005737">
    <property type="term" value="C:cytoplasm"/>
    <property type="evidence" value="ECO:0007669"/>
    <property type="project" value="TreeGrafter"/>
</dbReference>
<dbReference type="Gene3D" id="3.50.50.60">
    <property type="entry name" value="FAD/NAD(P)-binding domain"/>
    <property type="match status" value="1"/>
</dbReference>
<dbReference type="STRING" id="89187.ISM_02965"/>
<protein>
    <submittedName>
        <fullName evidence="3">Oxidoreductase, FAD-binding protein</fullName>
    </submittedName>
</protein>
<dbReference type="OrthoDB" id="9806601at2"/>
<dbReference type="GO" id="GO:0016491">
    <property type="term" value="F:oxidoreductase activity"/>
    <property type="evidence" value="ECO:0007669"/>
    <property type="project" value="UniProtKB-KW"/>
</dbReference>
<dbReference type="SUPFAM" id="SSF51905">
    <property type="entry name" value="FAD/NAD(P)-binding domain"/>
    <property type="match status" value="1"/>
</dbReference>
<gene>
    <name evidence="3" type="ORF">ISM_02965</name>
</gene>
<feature type="domain" description="FAD dependent oxidoreductase" evidence="2">
    <location>
        <begin position="35"/>
        <end position="389"/>
    </location>
</feature>